<dbReference type="HOGENOM" id="CLU_347764_0_0_12"/>
<sequence length="811" mass="92416">MNNRTPFVRKFSTHYLKVKSKVLVQMAREENNPAVIRFSGLDRIWMKDYRSRRKEKQLKYILEFVPEENLFSVLITAVENQKNQHQQLIKERVDDAGMRMLALSCSGEPFPAAEVLELFRDSVDQIREIGGDPEWKARFFAVSLLLHDGSDRSTRVLEESLRDSHPLVRKTVIQEIQNDRIEDLYGRLESSLVHDAAFEVREAAWYRIQKDFPRQYTVDPGNLGTVEAFHVLDFLDPRREDHVNLAIELLDSKNLELRHPAAAFLDRIGWLKQTLNEADPTDKKDLERRERLLGKAAEVQVWDFLYRTGTKPASLYLALKMLERSGDRLLIPPLAERGFNNINGEDSRVWEQGIKVLNLRPSDSGTALLVKELDRHRYDSGKAAYILTHLNIRDDKRVVEILLNLLLDTSFTEHEALRKAFSQLKTGTVLPRLKEILRSERGEYSHSIRITALKIIADYGHPYLVQMILEQLPTIPPEQAGEFTRVLHHYAGKEFSSRVDELLAQPDGKIRAAVIASIPVEEKKRISKEIRAALKDAEPDVRISALRALVDLGDTRTINLTTDLLRDPVERVRAAAGDAMGVHGSDSTIDELKGVIDDPHEVSTVKEAGIRGLGASESKTALSTLVHLLSEFQADDELYEPVIQAISRRSDSRRIESLLEHMKDAEPELRDRLVNCFARMGNDAEDAVRDLLEQDLASLKPQLVEILEQTGYVEKHIRLLGDRDPQVRRDAAKFLAKVGSVSSYRGIVLAARDPDEDVRVMVTKALEYLAGKEGHEILSQLREDPQKRVRKYTEWALQRLHAKDVDDESGS</sequence>
<dbReference type="SMART" id="SM00567">
    <property type="entry name" value="EZ_HEAT"/>
    <property type="match status" value="7"/>
</dbReference>
<keyword evidence="2" id="KW-1185">Reference proteome</keyword>
<dbReference type="STRING" id="1307761.L21SP2_2365"/>
<evidence type="ECO:0000313" key="1">
    <source>
        <dbReference type="EMBL" id="AHC15718.1"/>
    </source>
</evidence>
<dbReference type="InterPro" id="IPR004155">
    <property type="entry name" value="PBS_lyase_HEAT"/>
</dbReference>
<dbReference type="Pfam" id="PF13646">
    <property type="entry name" value="HEAT_2"/>
    <property type="match status" value="2"/>
</dbReference>
<dbReference type="PANTHER" id="PTHR12697:SF5">
    <property type="entry name" value="DEOXYHYPUSINE HYDROXYLASE"/>
    <property type="match status" value="1"/>
</dbReference>
<reference evidence="1 2" key="1">
    <citation type="journal article" date="2015" name="Stand. Genomic Sci.">
        <title>Complete genome sequence and description of Salinispira pacifica gen. nov., sp. nov., a novel spirochaete isolated form a hypersaline microbial mat.</title>
        <authorList>
            <person name="Ben Hania W."/>
            <person name="Joseph M."/>
            <person name="Schumann P."/>
            <person name="Bunk B."/>
            <person name="Fiebig A."/>
            <person name="Sproer C."/>
            <person name="Klenk H.P."/>
            <person name="Fardeau M.L."/>
            <person name="Spring S."/>
        </authorList>
    </citation>
    <scope>NUCLEOTIDE SEQUENCE [LARGE SCALE GENOMIC DNA]</scope>
    <source>
        <strain evidence="1 2">L21-RPul-D2</strain>
    </source>
</reference>
<gene>
    <name evidence="1" type="ORF">L21SP2_2365</name>
</gene>
<dbReference type="PATRIC" id="fig|1307761.3.peg.2357"/>
<evidence type="ECO:0008006" key="3">
    <source>
        <dbReference type="Google" id="ProtNLM"/>
    </source>
</evidence>
<dbReference type="InterPro" id="IPR016024">
    <property type="entry name" value="ARM-type_fold"/>
</dbReference>
<name>V5WIU5_9SPIO</name>
<dbReference type="KEGG" id="slr:L21SP2_2365"/>
<dbReference type="GO" id="GO:0016491">
    <property type="term" value="F:oxidoreductase activity"/>
    <property type="evidence" value="ECO:0007669"/>
    <property type="project" value="TreeGrafter"/>
</dbReference>
<accession>V5WIU5</accession>
<protein>
    <recommendedName>
        <fullName evidence="3">HEAT repeat domain-containing protein</fullName>
    </recommendedName>
</protein>
<evidence type="ECO:0000313" key="2">
    <source>
        <dbReference type="Proteomes" id="UP000018680"/>
    </source>
</evidence>
<dbReference type="Proteomes" id="UP000018680">
    <property type="component" value="Chromosome"/>
</dbReference>
<dbReference type="Gene3D" id="1.25.10.10">
    <property type="entry name" value="Leucine-rich Repeat Variant"/>
    <property type="match status" value="3"/>
</dbReference>
<dbReference type="SUPFAM" id="SSF48371">
    <property type="entry name" value="ARM repeat"/>
    <property type="match status" value="1"/>
</dbReference>
<dbReference type="AlphaFoldDB" id="V5WIU5"/>
<dbReference type="eggNOG" id="COG1413">
    <property type="taxonomic scope" value="Bacteria"/>
</dbReference>
<organism evidence="1 2">
    <name type="scientific">Salinispira pacifica</name>
    <dbReference type="NCBI Taxonomy" id="1307761"/>
    <lineage>
        <taxon>Bacteria</taxon>
        <taxon>Pseudomonadati</taxon>
        <taxon>Spirochaetota</taxon>
        <taxon>Spirochaetia</taxon>
        <taxon>Spirochaetales</taxon>
        <taxon>Spirochaetaceae</taxon>
        <taxon>Salinispira</taxon>
    </lineage>
</organism>
<dbReference type="EMBL" id="CP006939">
    <property type="protein sequence ID" value="AHC15718.1"/>
    <property type="molecule type" value="Genomic_DNA"/>
</dbReference>
<dbReference type="PANTHER" id="PTHR12697">
    <property type="entry name" value="PBS LYASE HEAT-LIKE PROTEIN"/>
    <property type="match status" value="1"/>
</dbReference>
<dbReference type="InterPro" id="IPR011989">
    <property type="entry name" value="ARM-like"/>
</dbReference>
<proteinExistence type="predicted"/>